<protein>
    <submittedName>
        <fullName evidence="2">Uncharacterized protein</fullName>
    </submittedName>
</protein>
<evidence type="ECO:0000313" key="3">
    <source>
        <dbReference type="Proteomes" id="UP001159042"/>
    </source>
</evidence>
<evidence type="ECO:0000313" key="2">
    <source>
        <dbReference type="EMBL" id="KAJ8911382.1"/>
    </source>
</evidence>
<dbReference type="AlphaFoldDB" id="A0AAV8VBI5"/>
<feature type="non-terminal residue" evidence="2">
    <location>
        <position position="88"/>
    </location>
</feature>
<reference evidence="2 3" key="1">
    <citation type="journal article" date="2023" name="Insect Mol. Biol.">
        <title>Genome sequencing provides insights into the evolution of gene families encoding plant cell wall-degrading enzymes in longhorned beetles.</title>
        <authorList>
            <person name="Shin N.R."/>
            <person name="Okamura Y."/>
            <person name="Kirsch R."/>
            <person name="Pauchet Y."/>
        </authorList>
    </citation>
    <scope>NUCLEOTIDE SEQUENCE [LARGE SCALE GENOMIC DNA]</scope>
    <source>
        <strain evidence="2">EAD_L_NR</strain>
    </source>
</reference>
<keyword evidence="3" id="KW-1185">Reference proteome</keyword>
<comment type="caution">
    <text evidence="2">The sequence shown here is derived from an EMBL/GenBank/DDBJ whole genome shotgun (WGS) entry which is preliminary data.</text>
</comment>
<proteinExistence type="predicted"/>
<organism evidence="2 3">
    <name type="scientific">Exocentrus adspersus</name>
    <dbReference type="NCBI Taxonomy" id="1586481"/>
    <lineage>
        <taxon>Eukaryota</taxon>
        <taxon>Metazoa</taxon>
        <taxon>Ecdysozoa</taxon>
        <taxon>Arthropoda</taxon>
        <taxon>Hexapoda</taxon>
        <taxon>Insecta</taxon>
        <taxon>Pterygota</taxon>
        <taxon>Neoptera</taxon>
        <taxon>Endopterygota</taxon>
        <taxon>Coleoptera</taxon>
        <taxon>Polyphaga</taxon>
        <taxon>Cucujiformia</taxon>
        <taxon>Chrysomeloidea</taxon>
        <taxon>Cerambycidae</taxon>
        <taxon>Lamiinae</taxon>
        <taxon>Acanthocinini</taxon>
        <taxon>Exocentrus</taxon>
    </lineage>
</organism>
<evidence type="ECO:0000256" key="1">
    <source>
        <dbReference type="SAM" id="MobiDB-lite"/>
    </source>
</evidence>
<sequence length="88" mass="10501">MRLFYEFGHRHSTHDFCRKWMYNFINLSRPEKFKLRKQTITRLKINNTRGGNCVLFREINFKSQRQAGDLDGGLKPPEDENETKPGIQ</sequence>
<name>A0AAV8VBI5_9CUCU</name>
<gene>
    <name evidence="2" type="ORF">NQ315_014213</name>
</gene>
<accession>A0AAV8VBI5</accession>
<dbReference type="EMBL" id="JANEYG010000197">
    <property type="protein sequence ID" value="KAJ8911382.1"/>
    <property type="molecule type" value="Genomic_DNA"/>
</dbReference>
<dbReference type="Proteomes" id="UP001159042">
    <property type="component" value="Unassembled WGS sequence"/>
</dbReference>
<feature type="region of interest" description="Disordered" evidence="1">
    <location>
        <begin position="67"/>
        <end position="88"/>
    </location>
</feature>